<evidence type="ECO:0000313" key="3">
    <source>
        <dbReference type="EMBL" id="KAE9153251.1"/>
    </source>
</evidence>
<dbReference type="EMBL" id="QXGF01000070">
    <property type="protein sequence ID" value="KAE8947796.1"/>
    <property type="molecule type" value="Genomic_DNA"/>
</dbReference>
<dbReference type="EMBL" id="QXGD01000104">
    <property type="protein sequence ID" value="KAE9252850.1"/>
    <property type="molecule type" value="Genomic_DNA"/>
</dbReference>
<proteinExistence type="predicted"/>
<dbReference type="EMBL" id="QXGE01000081">
    <property type="protein sequence ID" value="KAE9325782.1"/>
    <property type="molecule type" value="Genomic_DNA"/>
</dbReference>
<evidence type="ECO:0000313" key="12">
    <source>
        <dbReference type="Proteomes" id="UP000440732"/>
    </source>
</evidence>
<evidence type="ECO:0000313" key="5">
    <source>
        <dbReference type="EMBL" id="KAE9241875.1"/>
    </source>
</evidence>
<protein>
    <submittedName>
        <fullName evidence="6">Uncharacterized protein</fullName>
    </submittedName>
</protein>
<dbReference type="Proteomes" id="UP000429523">
    <property type="component" value="Unassembled WGS sequence"/>
</dbReference>
<reference evidence="8 9" key="1">
    <citation type="submission" date="2018-08" db="EMBL/GenBank/DDBJ databases">
        <title>Genomic investigation of the strawberry pathogen Phytophthora fragariae indicates pathogenicity is determined by transcriptional variation in three key races.</title>
        <authorList>
            <person name="Adams T.M."/>
            <person name="Armitage A.D."/>
            <person name="Sobczyk M.K."/>
            <person name="Bates H.J."/>
            <person name="Dunwell J.M."/>
            <person name="Nellist C.F."/>
            <person name="Harrison R.J."/>
        </authorList>
    </citation>
    <scope>NUCLEOTIDE SEQUENCE [LARGE SCALE GENOMIC DNA]</scope>
    <source>
        <strain evidence="7 10">A4</strain>
        <strain evidence="6 11">BC-1</strain>
        <strain evidence="5 14">BC-23</strain>
        <strain evidence="4 9">NOV-27</strain>
        <strain evidence="3 12">NOV-5</strain>
        <strain evidence="2 13">NOV-71</strain>
        <strain evidence="1 8">NOV-9</strain>
    </source>
</reference>
<comment type="caution">
    <text evidence="6">The sequence shown here is derived from an EMBL/GenBank/DDBJ whole genome shotgun (WGS) entry which is preliminary data.</text>
</comment>
<evidence type="ECO:0000313" key="11">
    <source>
        <dbReference type="Proteomes" id="UP000440367"/>
    </source>
</evidence>
<evidence type="ECO:0000313" key="13">
    <source>
        <dbReference type="Proteomes" id="UP000441208"/>
    </source>
</evidence>
<dbReference type="EMBL" id="QXGB01000093">
    <property type="protein sequence ID" value="KAE9231134.1"/>
    <property type="molecule type" value="Genomic_DNA"/>
</dbReference>
<gene>
    <name evidence="7" type="ORF">PF001_g2750</name>
    <name evidence="6" type="ORF">PF002_g3645</name>
    <name evidence="5" type="ORF">PF004_g6860</name>
    <name evidence="4" type="ORF">PF005_g3226</name>
    <name evidence="3" type="ORF">PF006_g2611</name>
    <name evidence="2" type="ORF">PF007_g3118</name>
    <name evidence="1" type="ORF">PF009_g2634</name>
</gene>
<dbReference type="Proteomes" id="UP000476176">
    <property type="component" value="Unassembled WGS sequence"/>
</dbReference>
<dbReference type="AlphaFoldDB" id="A0A6A4A9P0"/>
<dbReference type="Proteomes" id="UP000440367">
    <property type="component" value="Unassembled WGS sequence"/>
</dbReference>
<dbReference type="EMBL" id="QXFZ01000090">
    <property type="protein sequence ID" value="KAE9133963.1"/>
    <property type="molecule type" value="Genomic_DNA"/>
</dbReference>
<evidence type="ECO:0000313" key="7">
    <source>
        <dbReference type="EMBL" id="KAE9325782.1"/>
    </source>
</evidence>
<dbReference type="EMBL" id="QXGA01000075">
    <property type="protein sequence ID" value="KAE9153251.1"/>
    <property type="molecule type" value="Genomic_DNA"/>
</dbReference>
<evidence type="ECO:0000313" key="2">
    <source>
        <dbReference type="EMBL" id="KAE9133963.1"/>
    </source>
</evidence>
<name>A0A6A4A9P0_9STRA</name>
<evidence type="ECO:0000313" key="6">
    <source>
        <dbReference type="EMBL" id="KAE9252850.1"/>
    </source>
</evidence>
<dbReference type="OrthoDB" id="10270823at2759"/>
<keyword evidence="9" id="KW-1185">Reference proteome</keyword>
<dbReference type="Proteomes" id="UP000440732">
    <property type="component" value="Unassembled WGS sequence"/>
</dbReference>
<dbReference type="Proteomes" id="UP000437068">
    <property type="component" value="Unassembled WGS sequence"/>
</dbReference>
<dbReference type="Proteomes" id="UP000441208">
    <property type="component" value="Unassembled WGS sequence"/>
</dbReference>
<dbReference type="EMBL" id="QXGC01000284">
    <property type="protein sequence ID" value="KAE9241875.1"/>
    <property type="molecule type" value="Genomic_DNA"/>
</dbReference>
<evidence type="ECO:0000313" key="10">
    <source>
        <dbReference type="Proteomes" id="UP000437068"/>
    </source>
</evidence>
<evidence type="ECO:0000313" key="14">
    <source>
        <dbReference type="Proteomes" id="UP000476176"/>
    </source>
</evidence>
<organism evidence="6 11">
    <name type="scientific">Phytophthora fragariae</name>
    <dbReference type="NCBI Taxonomy" id="53985"/>
    <lineage>
        <taxon>Eukaryota</taxon>
        <taxon>Sar</taxon>
        <taxon>Stramenopiles</taxon>
        <taxon>Oomycota</taxon>
        <taxon>Peronosporomycetes</taxon>
        <taxon>Peronosporales</taxon>
        <taxon>Peronosporaceae</taxon>
        <taxon>Phytophthora</taxon>
    </lineage>
</organism>
<evidence type="ECO:0000313" key="9">
    <source>
        <dbReference type="Proteomes" id="UP000433483"/>
    </source>
</evidence>
<accession>A0A6A4A9P0</accession>
<sequence length="114" mass="12349">MFSVPQRFNATPQRLIFALVFRFGMLAWFSAQPNITLVVTNRDDASPTPCISPVATECPALGQWWDGRVGACKPADLELAARVQRACRTAHCVVQQECSASADAVGCDSPPSPR</sequence>
<evidence type="ECO:0000313" key="1">
    <source>
        <dbReference type="EMBL" id="KAE8947796.1"/>
    </source>
</evidence>
<dbReference type="Proteomes" id="UP000433483">
    <property type="component" value="Unassembled WGS sequence"/>
</dbReference>
<evidence type="ECO:0000313" key="8">
    <source>
        <dbReference type="Proteomes" id="UP000429523"/>
    </source>
</evidence>
<evidence type="ECO:0000313" key="4">
    <source>
        <dbReference type="EMBL" id="KAE9231134.1"/>
    </source>
</evidence>